<keyword evidence="1" id="KW-0813">Transport</keyword>
<dbReference type="PANTHER" id="PTHR47738:SF2">
    <property type="entry name" value="PTS SYSTEM FRUCTOSE-LIKE EIIA COMPONENT"/>
    <property type="match status" value="1"/>
</dbReference>
<dbReference type="InterPro" id="IPR002178">
    <property type="entry name" value="PTS_EIIA_type-2_dom"/>
</dbReference>
<evidence type="ECO:0000313" key="7">
    <source>
        <dbReference type="EMBL" id="SKC59088.1"/>
    </source>
</evidence>
<keyword evidence="3" id="KW-0762">Sugar transport</keyword>
<evidence type="ECO:0000256" key="5">
    <source>
        <dbReference type="ARBA" id="ARBA00022683"/>
    </source>
</evidence>
<keyword evidence="8" id="KW-1185">Reference proteome</keyword>
<dbReference type="PANTHER" id="PTHR47738">
    <property type="entry name" value="PTS SYSTEM FRUCTOSE-LIKE EIIA COMPONENT-RELATED"/>
    <property type="match status" value="1"/>
</dbReference>
<dbReference type="GO" id="GO:0009401">
    <property type="term" value="P:phosphoenolpyruvate-dependent sugar phosphotransferase system"/>
    <property type="evidence" value="ECO:0007669"/>
    <property type="project" value="UniProtKB-KW"/>
</dbReference>
<keyword evidence="4" id="KW-0808">Transferase</keyword>
<evidence type="ECO:0000313" key="8">
    <source>
        <dbReference type="Proteomes" id="UP000190285"/>
    </source>
</evidence>
<dbReference type="InterPro" id="IPR051541">
    <property type="entry name" value="PTS_SugarTrans_NitroReg"/>
</dbReference>
<dbReference type="RefSeq" id="WP_079490763.1">
    <property type="nucleotide sequence ID" value="NZ_FUZT01000003.1"/>
</dbReference>
<dbReference type="PROSITE" id="PS51094">
    <property type="entry name" value="PTS_EIIA_TYPE_2"/>
    <property type="match status" value="1"/>
</dbReference>
<dbReference type="NCBIfam" id="TIGR00848">
    <property type="entry name" value="fruA"/>
    <property type="match status" value="1"/>
</dbReference>
<name>A0A1T5K6L1_9FIRM</name>
<dbReference type="PROSITE" id="PS00372">
    <property type="entry name" value="PTS_EIIA_TYPE_2_HIS"/>
    <property type="match status" value="1"/>
</dbReference>
<dbReference type="GO" id="GO:0008982">
    <property type="term" value="F:protein-N(PI)-phosphohistidine-sugar phosphotransferase activity"/>
    <property type="evidence" value="ECO:0007669"/>
    <property type="project" value="InterPro"/>
</dbReference>
<evidence type="ECO:0000256" key="1">
    <source>
        <dbReference type="ARBA" id="ARBA00022448"/>
    </source>
</evidence>
<dbReference type="STRING" id="36842.SAMN02194393_01651"/>
<proteinExistence type="predicted"/>
<dbReference type="CDD" id="cd00211">
    <property type="entry name" value="PTS_IIA_fru"/>
    <property type="match status" value="1"/>
</dbReference>
<keyword evidence="5" id="KW-0598">Phosphotransferase system</keyword>
<dbReference type="InterPro" id="IPR004715">
    <property type="entry name" value="PTS_IIA_fruc"/>
</dbReference>
<evidence type="ECO:0000259" key="6">
    <source>
        <dbReference type="PROSITE" id="PS51094"/>
    </source>
</evidence>
<evidence type="ECO:0000256" key="3">
    <source>
        <dbReference type="ARBA" id="ARBA00022597"/>
    </source>
</evidence>
<dbReference type="EMBL" id="FUZT01000003">
    <property type="protein sequence ID" value="SKC59088.1"/>
    <property type="molecule type" value="Genomic_DNA"/>
</dbReference>
<organism evidence="7 8">
    <name type="scientific">Maledivibacter halophilus</name>
    <dbReference type="NCBI Taxonomy" id="36842"/>
    <lineage>
        <taxon>Bacteria</taxon>
        <taxon>Bacillati</taxon>
        <taxon>Bacillota</taxon>
        <taxon>Clostridia</taxon>
        <taxon>Peptostreptococcales</taxon>
        <taxon>Caminicellaceae</taxon>
        <taxon>Maledivibacter</taxon>
    </lineage>
</organism>
<dbReference type="InterPro" id="IPR016152">
    <property type="entry name" value="PTrfase/Anion_transptr"/>
</dbReference>
<dbReference type="AlphaFoldDB" id="A0A1T5K6L1"/>
<keyword evidence="2" id="KW-0597">Phosphoprotein</keyword>
<dbReference type="SUPFAM" id="SSF55804">
    <property type="entry name" value="Phoshotransferase/anion transport protein"/>
    <property type="match status" value="1"/>
</dbReference>
<dbReference type="Pfam" id="PF00359">
    <property type="entry name" value="PTS_EIIA_2"/>
    <property type="match status" value="1"/>
</dbReference>
<evidence type="ECO:0000256" key="2">
    <source>
        <dbReference type="ARBA" id="ARBA00022553"/>
    </source>
</evidence>
<dbReference type="GO" id="GO:0016020">
    <property type="term" value="C:membrane"/>
    <property type="evidence" value="ECO:0007669"/>
    <property type="project" value="InterPro"/>
</dbReference>
<accession>A0A1T5K6L1</accession>
<dbReference type="OrthoDB" id="95460at2"/>
<sequence length="149" mass="16605">MDLSKILDDRLICIDMLSKNKDEAIDELSGKLKIAGYIDDIESFKKDIYHRESLGSTGIGNYIAIPHGRSDSVKEIGVAIGKLKQEIEWETLDDKGVKIVFLFAVGNDNENAEKHLMLLAEVASKLGKEEAVEKLLEAKSVEDIKKVFI</sequence>
<gene>
    <name evidence="7" type="ORF">SAMN02194393_01651</name>
</gene>
<evidence type="ECO:0000256" key="4">
    <source>
        <dbReference type="ARBA" id="ARBA00022679"/>
    </source>
</evidence>
<protein>
    <submittedName>
        <fullName evidence="7">PTS system IIA component, Fru family (TC 4.A.2)</fullName>
    </submittedName>
</protein>
<dbReference type="Proteomes" id="UP000190285">
    <property type="component" value="Unassembled WGS sequence"/>
</dbReference>
<reference evidence="7 8" key="1">
    <citation type="submission" date="2017-02" db="EMBL/GenBank/DDBJ databases">
        <authorList>
            <person name="Peterson S.W."/>
        </authorList>
    </citation>
    <scope>NUCLEOTIDE SEQUENCE [LARGE SCALE GENOMIC DNA]</scope>
    <source>
        <strain evidence="7 8">M1</strain>
    </source>
</reference>
<feature type="domain" description="PTS EIIA type-2" evidence="6">
    <location>
        <begin position="5"/>
        <end position="149"/>
    </location>
</feature>
<dbReference type="Gene3D" id="3.40.930.10">
    <property type="entry name" value="Mannitol-specific EII, Chain A"/>
    <property type="match status" value="1"/>
</dbReference>